<reference evidence="2 3" key="1">
    <citation type="submission" date="2016-07" db="EMBL/GenBank/DDBJ databases">
        <title>Pervasive Adenine N6-methylation of Active Genes in Fungi.</title>
        <authorList>
            <consortium name="DOE Joint Genome Institute"/>
            <person name="Mondo S.J."/>
            <person name="Dannebaum R.O."/>
            <person name="Kuo R.C."/>
            <person name="Labutti K."/>
            <person name="Haridas S."/>
            <person name="Kuo A."/>
            <person name="Salamov A."/>
            <person name="Ahrendt S.R."/>
            <person name="Lipzen A."/>
            <person name="Sullivan W."/>
            <person name="Andreopoulos W.B."/>
            <person name="Clum A."/>
            <person name="Lindquist E."/>
            <person name="Daum C."/>
            <person name="Ramamoorthy G.K."/>
            <person name="Gryganskyi A."/>
            <person name="Culley D."/>
            <person name="Magnuson J.K."/>
            <person name="James T.Y."/>
            <person name="O'Malley M.A."/>
            <person name="Stajich J.E."/>
            <person name="Spatafora J.W."/>
            <person name="Visel A."/>
            <person name="Grigoriev I.V."/>
        </authorList>
    </citation>
    <scope>NUCLEOTIDE SEQUENCE [LARGE SCALE GENOMIC DNA]</scope>
    <source>
        <strain evidence="2 3">PL171</strain>
    </source>
</reference>
<accession>A0A1Y2HIW9</accession>
<evidence type="ECO:0000313" key="3">
    <source>
        <dbReference type="Proteomes" id="UP000193411"/>
    </source>
</evidence>
<evidence type="ECO:0000313" key="2">
    <source>
        <dbReference type="EMBL" id="ORZ34516.1"/>
    </source>
</evidence>
<evidence type="ECO:0000256" key="1">
    <source>
        <dbReference type="SAM" id="MobiDB-lite"/>
    </source>
</evidence>
<name>A0A1Y2HIW9_9FUNG</name>
<dbReference type="AlphaFoldDB" id="A0A1Y2HIW9"/>
<feature type="compositionally biased region" description="Polar residues" evidence="1">
    <location>
        <begin position="10"/>
        <end position="20"/>
    </location>
</feature>
<dbReference type="EMBL" id="MCFL01000028">
    <property type="protein sequence ID" value="ORZ34516.1"/>
    <property type="molecule type" value="Genomic_DNA"/>
</dbReference>
<keyword evidence="3" id="KW-1185">Reference proteome</keyword>
<sequence length="455" mass="48476">MASVREPCNQPLTMSNPSNTNTKQLFATHSLADLASIAGKLRADVAKRDAQLATALADEYPHLLSACNTILSVKQATLNLCDATVALNAKDQGQWHGPSPSSGLVLKQPPAVPHSRTAAAADCLHKEEPFMQVLDDAWSSMCMGDFASAISHLSTAATTAPLAICQTTLTLARPLVAADFVRHTASATLSTSATLNDDQLQSEYNLVQDYAHLPDLAPTFLTHHHEAILASVSSGDTKSVDRAIRAAVHVHIQCLTQLNMPAEQVDGWASGLQSALATWIQVNRTTPSAFVVDHALVSQTHPTVGTTWSKWLADVQLTLQQDAVQAVLADVRAAITRHVTLSTAAAAAADSDNAEAMQWVSVDQDQQGGATPSDLQPLHAKVEALVAEMHLTPGAAEFFGARWTRSWRVGAQRRGDRCHGPLARCCGSHSRLLAQNSRLLDTAPGSMDKGMVPVT</sequence>
<protein>
    <submittedName>
        <fullName evidence="2">Uncharacterized protein</fullName>
    </submittedName>
</protein>
<dbReference type="Proteomes" id="UP000193411">
    <property type="component" value="Unassembled WGS sequence"/>
</dbReference>
<dbReference type="OrthoDB" id="5556045at2759"/>
<feature type="region of interest" description="Disordered" evidence="1">
    <location>
        <begin position="1"/>
        <end position="20"/>
    </location>
</feature>
<proteinExistence type="predicted"/>
<comment type="caution">
    <text evidence="2">The sequence shown here is derived from an EMBL/GenBank/DDBJ whole genome shotgun (WGS) entry which is preliminary data.</text>
</comment>
<organism evidence="2 3">
    <name type="scientific">Catenaria anguillulae PL171</name>
    <dbReference type="NCBI Taxonomy" id="765915"/>
    <lineage>
        <taxon>Eukaryota</taxon>
        <taxon>Fungi</taxon>
        <taxon>Fungi incertae sedis</taxon>
        <taxon>Blastocladiomycota</taxon>
        <taxon>Blastocladiomycetes</taxon>
        <taxon>Blastocladiales</taxon>
        <taxon>Catenariaceae</taxon>
        <taxon>Catenaria</taxon>
    </lineage>
</organism>
<gene>
    <name evidence="2" type="ORF">BCR44DRAFT_1154345</name>
</gene>